<reference evidence="1" key="1">
    <citation type="submission" date="2020-04" db="EMBL/GenBank/DDBJ databases">
        <authorList>
            <person name="Chiriac C."/>
            <person name="Salcher M."/>
            <person name="Ghai R."/>
            <person name="Kavagutti S V."/>
        </authorList>
    </citation>
    <scope>NUCLEOTIDE SEQUENCE</scope>
</reference>
<name>A0A6J5M895_9CAUD</name>
<gene>
    <name evidence="1" type="ORF">UFOVP448_49</name>
</gene>
<protein>
    <submittedName>
        <fullName evidence="1">Uncharacterized protein</fullName>
    </submittedName>
</protein>
<proteinExistence type="predicted"/>
<accession>A0A6J5M895</accession>
<evidence type="ECO:0000313" key="1">
    <source>
        <dbReference type="EMBL" id="CAB4142908.1"/>
    </source>
</evidence>
<dbReference type="EMBL" id="LR796422">
    <property type="protein sequence ID" value="CAB4142908.1"/>
    <property type="molecule type" value="Genomic_DNA"/>
</dbReference>
<organism evidence="1">
    <name type="scientific">uncultured Caudovirales phage</name>
    <dbReference type="NCBI Taxonomy" id="2100421"/>
    <lineage>
        <taxon>Viruses</taxon>
        <taxon>Duplodnaviria</taxon>
        <taxon>Heunggongvirae</taxon>
        <taxon>Uroviricota</taxon>
        <taxon>Caudoviricetes</taxon>
        <taxon>Peduoviridae</taxon>
        <taxon>Maltschvirus</taxon>
        <taxon>Maltschvirus maltsch</taxon>
    </lineage>
</organism>
<sequence>MEETISIKLTPDFINNKWDVEVTHDTGTNVYSWQSEVKPTLKEVLSFLTFFV</sequence>